<comment type="caution">
    <text evidence="1">The sequence shown here is derived from an EMBL/GenBank/DDBJ whole genome shotgun (WGS) entry which is preliminary data.</text>
</comment>
<dbReference type="EMBL" id="JBBNAG010000010">
    <property type="protein sequence ID" value="KAK9100043.1"/>
    <property type="molecule type" value="Genomic_DNA"/>
</dbReference>
<dbReference type="Proteomes" id="UP001419268">
    <property type="component" value="Unassembled WGS sequence"/>
</dbReference>
<evidence type="ECO:0000313" key="1">
    <source>
        <dbReference type="EMBL" id="KAK9100043.1"/>
    </source>
</evidence>
<accession>A0AAP0F1X3</accession>
<gene>
    <name evidence="1" type="ORF">Scep_023473</name>
</gene>
<evidence type="ECO:0000313" key="2">
    <source>
        <dbReference type="Proteomes" id="UP001419268"/>
    </source>
</evidence>
<keyword evidence="2" id="KW-1185">Reference proteome</keyword>
<reference evidence="1 2" key="1">
    <citation type="submission" date="2024-01" db="EMBL/GenBank/DDBJ databases">
        <title>Genome assemblies of Stephania.</title>
        <authorList>
            <person name="Yang L."/>
        </authorList>
    </citation>
    <scope>NUCLEOTIDE SEQUENCE [LARGE SCALE GENOMIC DNA]</scope>
    <source>
        <strain evidence="1">JXDWG</strain>
        <tissue evidence="1">Leaf</tissue>
    </source>
</reference>
<sequence>MPRSIAFHTKCAPWLDRFRYLGSQSTERYFFTCLYHAMRRNSYVDLTWKQIMATFLTFTVNRYLQLNNLESSCCYIIHLVMLITKEQFKFYYLRIRFLLLLILYNSNFCYSC</sequence>
<proteinExistence type="predicted"/>
<name>A0AAP0F1X3_9MAGN</name>
<protein>
    <submittedName>
        <fullName evidence="1">Uncharacterized protein</fullName>
    </submittedName>
</protein>
<dbReference type="AlphaFoldDB" id="A0AAP0F1X3"/>
<organism evidence="1 2">
    <name type="scientific">Stephania cephalantha</name>
    <dbReference type="NCBI Taxonomy" id="152367"/>
    <lineage>
        <taxon>Eukaryota</taxon>
        <taxon>Viridiplantae</taxon>
        <taxon>Streptophyta</taxon>
        <taxon>Embryophyta</taxon>
        <taxon>Tracheophyta</taxon>
        <taxon>Spermatophyta</taxon>
        <taxon>Magnoliopsida</taxon>
        <taxon>Ranunculales</taxon>
        <taxon>Menispermaceae</taxon>
        <taxon>Menispermoideae</taxon>
        <taxon>Cissampelideae</taxon>
        <taxon>Stephania</taxon>
    </lineage>
</organism>